<dbReference type="InterPro" id="IPR006530">
    <property type="entry name" value="YD"/>
</dbReference>
<keyword evidence="1" id="KW-0677">Repeat</keyword>
<dbReference type="NCBIfam" id="TIGR01643">
    <property type="entry name" value="YD_repeat_2x"/>
    <property type="match status" value="1"/>
</dbReference>
<feature type="non-terminal residue" evidence="3">
    <location>
        <position position="271"/>
    </location>
</feature>
<gene>
    <name evidence="3" type="ORF">S01H1_34677</name>
</gene>
<dbReference type="InterPro" id="IPR050708">
    <property type="entry name" value="T6SS_VgrG/RHS"/>
</dbReference>
<dbReference type="PANTHER" id="PTHR32305">
    <property type="match status" value="1"/>
</dbReference>
<dbReference type="EMBL" id="BARS01021610">
    <property type="protein sequence ID" value="GAG05576.1"/>
    <property type="molecule type" value="Genomic_DNA"/>
</dbReference>
<feature type="non-terminal residue" evidence="3">
    <location>
        <position position="1"/>
    </location>
</feature>
<comment type="caution">
    <text evidence="3">The sequence shown here is derived from an EMBL/GenBank/DDBJ whole genome shotgun (WGS) entry which is preliminary data.</text>
</comment>
<dbReference type="Gene3D" id="2.180.10.10">
    <property type="entry name" value="RHS repeat-associated core"/>
    <property type="match status" value="1"/>
</dbReference>
<dbReference type="PANTHER" id="PTHR32305:SF15">
    <property type="entry name" value="PROTEIN RHSA-RELATED"/>
    <property type="match status" value="1"/>
</dbReference>
<accession>X0VYN0</accession>
<organism evidence="3">
    <name type="scientific">marine sediment metagenome</name>
    <dbReference type="NCBI Taxonomy" id="412755"/>
    <lineage>
        <taxon>unclassified sequences</taxon>
        <taxon>metagenomes</taxon>
        <taxon>ecological metagenomes</taxon>
    </lineage>
</organism>
<evidence type="ECO:0000256" key="1">
    <source>
        <dbReference type="ARBA" id="ARBA00022737"/>
    </source>
</evidence>
<reference evidence="3" key="1">
    <citation type="journal article" date="2014" name="Front. Microbiol.">
        <title>High frequency of phylogenetically diverse reductive dehalogenase-homologous genes in deep subseafloor sedimentary metagenomes.</title>
        <authorList>
            <person name="Kawai M."/>
            <person name="Futagami T."/>
            <person name="Toyoda A."/>
            <person name="Takaki Y."/>
            <person name="Nishi S."/>
            <person name="Hori S."/>
            <person name="Arai W."/>
            <person name="Tsubouchi T."/>
            <person name="Morono Y."/>
            <person name="Uchiyama I."/>
            <person name="Ito T."/>
            <person name="Fujiyama A."/>
            <person name="Inagaki F."/>
            <person name="Takami H."/>
        </authorList>
    </citation>
    <scope>NUCLEOTIDE SEQUENCE</scope>
    <source>
        <strain evidence="3">Expedition CK06-06</strain>
    </source>
</reference>
<dbReference type="AlphaFoldDB" id="X0VYN0"/>
<evidence type="ECO:0000313" key="3">
    <source>
        <dbReference type="EMBL" id="GAG05576.1"/>
    </source>
</evidence>
<dbReference type="InterPro" id="IPR031325">
    <property type="entry name" value="RHS_repeat"/>
</dbReference>
<dbReference type="Pfam" id="PF05593">
    <property type="entry name" value="RHS_repeat"/>
    <property type="match status" value="1"/>
</dbReference>
<dbReference type="InterPro" id="IPR056823">
    <property type="entry name" value="TEN-like_YD-shell"/>
</dbReference>
<sequence length="271" mass="31236">RLLKETLDNGLTLSYTYDRLQRQTSLTLPDGSSIHYRYDALTLQEVTRKSPSGQTLYSATYLRHNGRSLPLEIELPNHEKISHTYDGLGRRIAIQSTHFSQQLTYDALGNLTHLAQSDPEGTLEKDYTYDDLYQLISDEEHTYTYDSLHNRLTQDNQSYTLSELNELLQSSTATFTYDALGRPQQRTDPETTYTFDSLDRLIAIETPTTHLECHYDPFHRRTFTQHNSQERRYLFEDQNELGFYSDTQSHLRILGKGLGAEIGAALALELN</sequence>
<proteinExistence type="predicted"/>
<dbReference type="Pfam" id="PF25023">
    <property type="entry name" value="TEN_YD-shell"/>
    <property type="match status" value="1"/>
</dbReference>
<evidence type="ECO:0000259" key="2">
    <source>
        <dbReference type="Pfam" id="PF25023"/>
    </source>
</evidence>
<name>X0VYN0_9ZZZZ</name>
<feature type="domain" description="Teneurin-like YD-shell" evidence="2">
    <location>
        <begin position="96"/>
        <end position="238"/>
    </location>
</feature>
<protein>
    <recommendedName>
        <fullName evidence="2">Teneurin-like YD-shell domain-containing protein</fullName>
    </recommendedName>
</protein>